<evidence type="ECO:0000313" key="1">
    <source>
        <dbReference type="EMBL" id="AGU92006.1"/>
    </source>
</evidence>
<dbReference type="GeneID" id="16834866"/>
<dbReference type="OrthoDB" id="40364at10239"/>
<sequence>MHYLADEGPYSPETVIVDCALGMIYRVGGDQATLAMFPKQVPA</sequence>
<protein>
    <submittedName>
        <fullName evidence="1">Uncharacterized protein</fullName>
    </submittedName>
</protein>
<dbReference type="Proteomes" id="UP000016711">
    <property type="component" value="Segment"/>
</dbReference>
<dbReference type="KEGG" id="vg:16834866"/>
<name>T2A7H2_9CAUD</name>
<accession>T2A7H2</accession>
<dbReference type="RefSeq" id="YP_008530975.1">
    <property type="nucleotide sequence ID" value="NC_022328.1"/>
</dbReference>
<gene>
    <name evidence="1" type="ORF">ADAWI_95</name>
</gene>
<organism evidence="1 2">
    <name type="scientific">Mycobacterium phage Adawi</name>
    <dbReference type="NCBI Taxonomy" id="1354507"/>
    <lineage>
        <taxon>Viruses</taxon>
        <taxon>Duplodnaviria</taxon>
        <taxon>Heunggongvirae</taxon>
        <taxon>Uroviricota</taxon>
        <taxon>Caudoviricetes</taxon>
        <taxon>Bclasvirinae</taxon>
        <taxon>Coopervirus</taxon>
        <taxon>Coopervirus adawi</taxon>
    </lineage>
</organism>
<reference evidence="1 2" key="1">
    <citation type="submission" date="2013-06" db="EMBL/GenBank/DDBJ databases">
        <authorList>
            <person name="Adawi E.C."/>
            <person name="Merrill C.A."/>
            <person name="Sargent C.J."/>
            <person name="Fisher J.N."/>
            <person name="Gardner A.V."/>
            <person name="Lunt B.L."/>
            <person name="Merrill B.D."/>
            <person name="Breakwell D.P."/>
            <person name="Burnett S.H."/>
            <person name="Grose J.H."/>
        </authorList>
    </citation>
    <scope>NUCLEOTIDE SEQUENCE [LARGE SCALE GENOMIC DNA]</scope>
</reference>
<evidence type="ECO:0000313" key="2">
    <source>
        <dbReference type="Proteomes" id="UP000016711"/>
    </source>
</evidence>
<proteinExistence type="predicted"/>
<keyword evidence="2" id="KW-1185">Reference proteome</keyword>
<dbReference type="EMBL" id="KF279411">
    <property type="protein sequence ID" value="AGU92006.1"/>
    <property type="molecule type" value="Genomic_DNA"/>
</dbReference>